<dbReference type="EMBL" id="CAJOBZ010000037">
    <property type="protein sequence ID" value="CAF4901068.1"/>
    <property type="molecule type" value="Genomic_DNA"/>
</dbReference>
<feature type="chain" id="PRO_5032515062" evidence="1">
    <location>
        <begin position="16"/>
        <end position="106"/>
    </location>
</feature>
<dbReference type="AlphaFoldDB" id="A0A821V4P3"/>
<name>A0A821V4P3_9NEOP</name>
<evidence type="ECO:0000313" key="2">
    <source>
        <dbReference type="EMBL" id="CAF4901068.1"/>
    </source>
</evidence>
<sequence>MRAIIFVALFVSVCAKDFKFGIIYNNYLISLQKVEAEGILLTKVEKDYIYIDPKDSIIEGVVAYDLWHTEAEVNVTAGGVGESHVTLHLQSEIGIGLNYAILVFIE</sequence>
<evidence type="ECO:0000313" key="3">
    <source>
        <dbReference type="Proteomes" id="UP000663880"/>
    </source>
</evidence>
<accession>A0A821V4P3</accession>
<dbReference type="Pfam" id="PF15868">
    <property type="entry name" value="MBF2"/>
    <property type="match status" value="1"/>
</dbReference>
<comment type="caution">
    <text evidence="2">The sequence shown here is derived from an EMBL/GenBank/DDBJ whole genome shotgun (WGS) entry which is preliminary data.</text>
</comment>
<protein>
    <submittedName>
        <fullName evidence="2">Uncharacterized protein</fullName>
    </submittedName>
</protein>
<proteinExistence type="predicted"/>
<organism evidence="2 3">
    <name type="scientific">Pieris macdunnoughi</name>
    <dbReference type="NCBI Taxonomy" id="345717"/>
    <lineage>
        <taxon>Eukaryota</taxon>
        <taxon>Metazoa</taxon>
        <taxon>Ecdysozoa</taxon>
        <taxon>Arthropoda</taxon>
        <taxon>Hexapoda</taxon>
        <taxon>Insecta</taxon>
        <taxon>Pterygota</taxon>
        <taxon>Neoptera</taxon>
        <taxon>Endopterygota</taxon>
        <taxon>Lepidoptera</taxon>
        <taxon>Glossata</taxon>
        <taxon>Ditrysia</taxon>
        <taxon>Papilionoidea</taxon>
        <taxon>Pieridae</taxon>
        <taxon>Pierinae</taxon>
        <taxon>Pieris</taxon>
    </lineage>
</organism>
<gene>
    <name evidence="2" type="ORF">PMACD_LOCUS11291</name>
</gene>
<dbReference type="InterPro" id="IPR031734">
    <property type="entry name" value="MBF2"/>
</dbReference>
<feature type="signal peptide" evidence="1">
    <location>
        <begin position="1"/>
        <end position="15"/>
    </location>
</feature>
<keyword evidence="1" id="KW-0732">Signal</keyword>
<reference evidence="2" key="1">
    <citation type="submission" date="2021-02" db="EMBL/GenBank/DDBJ databases">
        <authorList>
            <person name="Steward A R."/>
        </authorList>
    </citation>
    <scope>NUCLEOTIDE SEQUENCE</scope>
</reference>
<keyword evidence="3" id="KW-1185">Reference proteome</keyword>
<dbReference type="OrthoDB" id="7021379at2759"/>
<evidence type="ECO:0000256" key="1">
    <source>
        <dbReference type="SAM" id="SignalP"/>
    </source>
</evidence>
<dbReference type="Proteomes" id="UP000663880">
    <property type="component" value="Unassembled WGS sequence"/>
</dbReference>